<evidence type="ECO:0000313" key="7">
    <source>
        <dbReference type="EMBL" id="GAA2121693.1"/>
    </source>
</evidence>
<gene>
    <name evidence="7" type="ORF">GCM10009843_16170</name>
</gene>
<comment type="caution">
    <text evidence="7">The sequence shown here is derived from an EMBL/GenBank/DDBJ whole genome shotgun (WGS) entry which is preliminary data.</text>
</comment>
<dbReference type="PANTHER" id="PTHR24421">
    <property type="entry name" value="NITRATE/NITRITE SENSOR PROTEIN NARX-RELATED"/>
    <property type="match status" value="1"/>
</dbReference>
<reference evidence="8" key="1">
    <citation type="journal article" date="2019" name="Int. J. Syst. Evol. Microbiol.">
        <title>The Global Catalogue of Microorganisms (GCM) 10K type strain sequencing project: providing services to taxonomists for standard genome sequencing and annotation.</title>
        <authorList>
            <consortium name="The Broad Institute Genomics Platform"/>
            <consortium name="The Broad Institute Genome Sequencing Center for Infectious Disease"/>
            <person name="Wu L."/>
            <person name="Ma J."/>
        </authorList>
    </citation>
    <scope>NUCLEOTIDE SEQUENCE [LARGE SCALE GENOMIC DNA]</scope>
    <source>
        <strain evidence="8">JCM 16021</strain>
    </source>
</reference>
<dbReference type="SMART" id="SM00065">
    <property type="entry name" value="GAF"/>
    <property type="match status" value="2"/>
</dbReference>
<proteinExistence type="predicted"/>
<dbReference type="InterPro" id="IPR029016">
    <property type="entry name" value="GAF-like_dom_sf"/>
</dbReference>
<dbReference type="Gene3D" id="1.20.5.1930">
    <property type="match status" value="1"/>
</dbReference>
<dbReference type="InterPro" id="IPR050482">
    <property type="entry name" value="Sensor_HK_TwoCompSys"/>
</dbReference>
<evidence type="ECO:0000256" key="2">
    <source>
        <dbReference type="ARBA" id="ARBA00022777"/>
    </source>
</evidence>
<evidence type="ECO:0000259" key="5">
    <source>
        <dbReference type="SMART" id="SM00065"/>
    </source>
</evidence>
<keyword evidence="3" id="KW-0902">Two-component regulatory system</keyword>
<dbReference type="InterPro" id="IPR003594">
    <property type="entry name" value="HATPase_dom"/>
</dbReference>
<feature type="region of interest" description="Disordered" evidence="4">
    <location>
        <begin position="1"/>
        <end position="21"/>
    </location>
</feature>
<name>A0ABP5JX96_9ACTN</name>
<evidence type="ECO:0000313" key="8">
    <source>
        <dbReference type="Proteomes" id="UP001500575"/>
    </source>
</evidence>
<dbReference type="Pfam" id="PF13185">
    <property type="entry name" value="GAF_2"/>
    <property type="match status" value="2"/>
</dbReference>
<dbReference type="PANTHER" id="PTHR24421:SF56">
    <property type="entry name" value="OXYGEN SENSOR HISTIDINE KINASE RESPONSE REGULATOR DOST"/>
    <property type="match status" value="1"/>
</dbReference>
<dbReference type="Pfam" id="PF07730">
    <property type="entry name" value="HisKA_3"/>
    <property type="match status" value="1"/>
</dbReference>
<accession>A0ABP5JX96</accession>
<feature type="domain" description="GAF" evidence="5">
    <location>
        <begin position="66"/>
        <end position="215"/>
    </location>
</feature>
<dbReference type="SMART" id="SM00387">
    <property type="entry name" value="HATPase_c"/>
    <property type="match status" value="1"/>
</dbReference>
<protein>
    <submittedName>
        <fullName evidence="7">Two-component system sensor histidine kinase</fullName>
    </submittedName>
</protein>
<evidence type="ECO:0000259" key="6">
    <source>
        <dbReference type="SMART" id="SM00387"/>
    </source>
</evidence>
<dbReference type="SUPFAM" id="SSF55781">
    <property type="entry name" value="GAF domain-like"/>
    <property type="match status" value="2"/>
</dbReference>
<dbReference type="Pfam" id="PF02518">
    <property type="entry name" value="HATPase_c"/>
    <property type="match status" value="1"/>
</dbReference>
<sequence>MTSPGPGENAAPARPGAHAANGEPLASAEFDQLLREVLRRVDRALDEQERLQLLLDAVVAMAADLSLDGVLSRIVTIAGTLVDARYAALGVLSSGDARRLRTFVHHGMPDEVVVKIGDLPEGHGLLGLIIDRPEPLRLHEIAAHPASYGFPPNHPPMSSFLGVPVRIRDQVFGNLYLTEKEGGGDFTEADEAIVVALAAAAGVAIENARLYEESERRQRWLVATAEITAELLDPGEEEDALQLIADRAREVAGADVAWIVAGPSVDDLVLRVVSGAEVHIEQLRELPIAGSLSRWVSEEARATVVPDLVADDRALKPDAPTGWPRLGPGILVPLTGDTRGVLGLGWVPANAESVHDVVLELPSAFAEQVGLALQLARARRGQQRLAVFEDRDRIGRDLHDLVIQRLFATGLQLQGLARLVEQPQVAERLEQAVDDLDDTIKDIRRTIFSLGALETSDDVQSEVSRIVDRSGTAMKLRPSLRFEGPVRSLTHTDVTADLLAVLSEALTNANRHSQATAVDVVVSVDDDVVLIVTDDGVGMQPGATESGVANMRQRARRHGGDLVVRSVPGEGTSVEWRVPRHSR</sequence>
<dbReference type="Gene3D" id="3.30.450.40">
    <property type="match status" value="2"/>
</dbReference>
<evidence type="ECO:0000256" key="4">
    <source>
        <dbReference type="SAM" id="MobiDB-lite"/>
    </source>
</evidence>
<dbReference type="InterPro" id="IPR036890">
    <property type="entry name" value="HATPase_C_sf"/>
</dbReference>
<keyword evidence="2 7" id="KW-0418">Kinase</keyword>
<evidence type="ECO:0000256" key="3">
    <source>
        <dbReference type="ARBA" id="ARBA00023012"/>
    </source>
</evidence>
<dbReference type="InterPro" id="IPR011712">
    <property type="entry name" value="Sig_transdc_His_kin_sub3_dim/P"/>
</dbReference>
<feature type="compositionally biased region" description="Low complexity" evidence="4">
    <location>
        <begin position="9"/>
        <end position="21"/>
    </location>
</feature>
<keyword evidence="1" id="KW-0808">Transferase</keyword>
<dbReference type="EMBL" id="BAAAQQ010000007">
    <property type="protein sequence ID" value="GAA2121693.1"/>
    <property type="molecule type" value="Genomic_DNA"/>
</dbReference>
<evidence type="ECO:0000256" key="1">
    <source>
        <dbReference type="ARBA" id="ARBA00022679"/>
    </source>
</evidence>
<dbReference type="RefSeq" id="WP_344303173.1">
    <property type="nucleotide sequence ID" value="NZ_BAAAQQ010000007.1"/>
</dbReference>
<dbReference type="Gene3D" id="3.30.565.10">
    <property type="entry name" value="Histidine kinase-like ATPase, C-terminal domain"/>
    <property type="match status" value="1"/>
</dbReference>
<feature type="domain" description="Histidine kinase/HSP90-like ATPase" evidence="6">
    <location>
        <begin position="493"/>
        <end position="582"/>
    </location>
</feature>
<organism evidence="7 8">
    <name type="scientific">Nocardioides bigeumensis</name>
    <dbReference type="NCBI Taxonomy" id="433657"/>
    <lineage>
        <taxon>Bacteria</taxon>
        <taxon>Bacillati</taxon>
        <taxon>Actinomycetota</taxon>
        <taxon>Actinomycetes</taxon>
        <taxon>Propionibacteriales</taxon>
        <taxon>Nocardioidaceae</taxon>
        <taxon>Nocardioides</taxon>
    </lineage>
</organism>
<dbReference type="GO" id="GO:0016301">
    <property type="term" value="F:kinase activity"/>
    <property type="evidence" value="ECO:0007669"/>
    <property type="project" value="UniProtKB-KW"/>
</dbReference>
<dbReference type="InterPro" id="IPR003018">
    <property type="entry name" value="GAF"/>
</dbReference>
<keyword evidence="8" id="KW-1185">Reference proteome</keyword>
<dbReference type="SUPFAM" id="SSF55874">
    <property type="entry name" value="ATPase domain of HSP90 chaperone/DNA topoisomerase II/histidine kinase"/>
    <property type="match status" value="1"/>
</dbReference>
<dbReference type="Proteomes" id="UP001500575">
    <property type="component" value="Unassembled WGS sequence"/>
</dbReference>
<feature type="domain" description="GAF" evidence="5">
    <location>
        <begin position="236"/>
        <end position="383"/>
    </location>
</feature>